<evidence type="ECO:0000313" key="1">
    <source>
        <dbReference type="EMBL" id="KAK7344387.1"/>
    </source>
</evidence>
<name>A0AAN9QQR9_CANGL</name>
<keyword evidence="2" id="KW-1185">Reference proteome</keyword>
<dbReference type="AlphaFoldDB" id="A0AAN9QQR9"/>
<accession>A0AAN9QQR9</accession>
<proteinExistence type="predicted"/>
<reference evidence="1 2" key="1">
    <citation type="submission" date="2024-01" db="EMBL/GenBank/DDBJ databases">
        <title>The genomes of 5 underutilized Papilionoideae crops provide insights into root nodulation and disease resistanc.</title>
        <authorList>
            <person name="Jiang F."/>
        </authorList>
    </citation>
    <scope>NUCLEOTIDE SEQUENCE [LARGE SCALE GENOMIC DNA]</scope>
    <source>
        <strain evidence="1">LVBAO_FW01</strain>
        <tissue evidence="1">Leaves</tissue>
    </source>
</reference>
<organism evidence="1 2">
    <name type="scientific">Canavalia gladiata</name>
    <name type="common">Sword bean</name>
    <name type="synonym">Dolichos gladiatus</name>
    <dbReference type="NCBI Taxonomy" id="3824"/>
    <lineage>
        <taxon>Eukaryota</taxon>
        <taxon>Viridiplantae</taxon>
        <taxon>Streptophyta</taxon>
        <taxon>Embryophyta</taxon>
        <taxon>Tracheophyta</taxon>
        <taxon>Spermatophyta</taxon>
        <taxon>Magnoliopsida</taxon>
        <taxon>eudicotyledons</taxon>
        <taxon>Gunneridae</taxon>
        <taxon>Pentapetalae</taxon>
        <taxon>rosids</taxon>
        <taxon>fabids</taxon>
        <taxon>Fabales</taxon>
        <taxon>Fabaceae</taxon>
        <taxon>Papilionoideae</taxon>
        <taxon>50 kb inversion clade</taxon>
        <taxon>NPAAA clade</taxon>
        <taxon>indigoferoid/millettioid clade</taxon>
        <taxon>Phaseoleae</taxon>
        <taxon>Canavalia</taxon>
    </lineage>
</organism>
<comment type="caution">
    <text evidence="1">The sequence shown here is derived from an EMBL/GenBank/DDBJ whole genome shotgun (WGS) entry which is preliminary data.</text>
</comment>
<sequence>MLKIFIGSNVILFVEYSRLQRAVLLKLVNKCDLISDREFGIRRCSYDNCSTDESFALGRDKFTSFNYHNI</sequence>
<evidence type="ECO:0000313" key="2">
    <source>
        <dbReference type="Proteomes" id="UP001367508"/>
    </source>
</evidence>
<protein>
    <submittedName>
        <fullName evidence="1">Uncharacterized protein</fullName>
    </submittedName>
</protein>
<dbReference type="EMBL" id="JAYMYQ010000003">
    <property type="protein sequence ID" value="KAK7344387.1"/>
    <property type="molecule type" value="Genomic_DNA"/>
</dbReference>
<gene>
    <name evidence="1" type="ORF">VNO77_13920</name>
</gene>
<dbReference type="Proteomes" id="UP001367508">
    <property type="component" value="Unassembled WGS sequence"/>
</dbReference>